<reference evidence="8" key="1">
    <citation type="journal article" date="2019" name="Int. J. Syst. Evol. Microbiol.">
        <title>The Global Catalogue of Microorganisms (GCM) 10K type strain sequencing project: providing services to taxonomists for standard genome sequencing and annotation.</title>
        <authorList>
            <consortium name="The Broad Institute Genomics Platform"/>
            <consortium name="The Broad Institute Genome Sequencing Center for Infectious Disease"/>
            <person name="Wu L."/>
            <person name="Ma J."/>
        </authorList>
    </citation>
    <scope>NUCLEOTIDE SEQUENCE [LARGE SCALE GENOMIC DNA]</scope>
    <source>
        <strain evidence="8">CGMCC 1.16619</strain>
    </source>
</reference>
<evidence type="ECO:0000256" key="2">
    <source>
        <dbReference type="ARBA" id="ARBA00023015"/>
    </source>
</evidence>
<feature type="domain" description="RNA polymerase sigma factor 70 region 4 type 2" evidence="6">
    <location>
        <begin position="109"/>
        <end position="160"/>
    </location>
</feature>
<dbReference type="Gene3D" id="1.10.10.10">
    <property type="entry name" value="Winged helix-like DNA-binding domain superfamily/Winged helix DNA-binding domain"/>
    <property type="match status" value="1"/>
</dbReference>
<dbReference type="InterPro" id="IPR039425">
    <property type="entry name" value="RNA_pol_sigma-70-like"/>
</dbReference>
<sequence length="170" mass="19522">MPSSDANVDAFVRENQAELLNFFRHRLAKSQDAADLAQESWSRLMRYRQDQPPASLRSLLFTIARNVLKNHWRWSSLHQLEQSTDFSGLDIASEVPGVERQWQARRYLERLEAAVADMPDKRRTVFLLSRVEGLSNAQVAQRCGISVKMVEKHLAKAIIQCRAEVGDFEP</sequence>
<feature type="domain" description="RNA polymerase sigma-70 region 2" evidence="5">
    <location>
        <begin position="11"/>
        <end position="73"/>
    </location>
</feature>
<dbReference type="Pfam" id="PF04542">
    <property type="entry name" value="Sigma70_r2"/>
    <property type="match status" value="1"/>
</dbReference>
<dbReference type="EMBL" id="JBHSNF010000003">
    <property type="protein sequence ID" value="MFC5526777.1"/>
    <property type="molecule type" value="Genomic_DNA"/>
</dbReference>
<dbReference type="InterPro" id="IPR013249">
    <property type="entry name" value="RNA_pol_sigma70_r4_t2"/>
</dbReference>
<keyword evidence="2" id="KW-0805">Transcription regulation</keyword>
<comment type="caution">
    <text evidence="7">The sequence shown here is derived from an EMBL/GenBank/DDBJ whole genome shotgun (WGS) entry which is preliminary data.</text>
</comment>
<name>A0ABW0QRD8_9GAMM</name>
<evidence type="ECO:0000256" key="4">
    <source>
        <dbReference type="ARBA" id="ARBA00023163"/>
    </source>
</evidence>
<evidence type="ECO:0000313" key="8">
    <source>
        <dbReference type="Proteomes" id="UP001596114"/>
    </source>
</evidence>
<keyword evidence="8" id="KW-1185">Reference proteome</keyword>
<evidence type="ECO:0000256" key="1">
    <source>
        <dbReference type="ARBA" id="ARBA00010641"/>
    </source>
</evidence>
<evidence type="ECO:0000259" key="5">
    <source>
        <dbReference type="Pfam" id="PF04542"/>
    </source>
</evidence>
<dbReference type="InterPro" id="IPR007627">
    <property type="entry name" value="RNA_pol_sigma70_r2"/>
</dbReference>
<keyword evidence="3" id="KW-0731">Sigma factor</keyword>
<evidence type="ECO:0000256" key="3">
    <source>
        <dbReference type="ARBA" id="ARBA00023082"/>
    </source>
</evidence>
<dbReference type="PANTHER" id="PTHR43133">
    <property type="entry name" value="RNA POLYMERASE ECF-TYPE SIGMA FACTO"/>
    <property type="match status" value="1"/>
</dbReference>
<dbReference type="NCBIfam" id="TIGR02937">
    <property type="entry name" value="sigma70-ECF"/>
    <property type="match status" value="1"/>
</dbReference>
<dbReference type="SUPFAM" id="SSF88659">
    <property type="entry name" value="Sigma3 and sigma4 domains of RNA polymerase sigma factors"/>
    <property type="match status" value="1"/>
</dbReference>
<keyword evidence="4" id="KW-0804">Transcription</keyword>
<dbReference type="SUPFAM" id="SSF88946">
    <property type="entry name" value="Sigma2 domain of RNA polymerase sigma factors"/>
    <property type="match status" value="1"/>
</dbReference>
<dbReference type="Proteomes" id="UP001596114">
    <property type="component" value="Unassembled WGS sequence"/>
</dbReference>
<dbReference type="InterPro" id="IPR013324">
    <property type="entry name" value="RNA_pol_sigma_r3/r4-like"/>
</dbReference>
<protein>
    <submittedName>
        <fullName evidence="7">RNA polymerase sigma factor</fullName>
    </submittedName>
</protein>
<accession>A0ABW0QRD8</accession>
<dbReference type="InterPro" id="IPR013325">
    <property type="entry name" value="RNA_pol_sigma_r2"/>
</dbReference>
<gene>
    <name evidence="7" type="ORF">ACFPPA_13630</name>
</gene>
<dbReference type="RefSeq" id="WP_377320813.1">
    <property type="nucleotide sequence ID" value="NZ_JBHSNF010000003.1"/>
</dbReference>
<comment type="similarity">
    <text evidence="1">Belongs to the sigma-70 factor family. ECF subfamily.</text>
</comment>
<dbReference type="Gene3D" id="1.10.1740.10">
    <property type="match status" value="1"/>
</dbReference>
<organism evidence="7 8">
    <name type="scientific">Rhodanobacter ginsengisoli</name>
    <dbReference type="NCBI Taxonomy" id="418646"/>
    <lineage>
        <taxon>Bacteria</taxon>
        <taxon>Pseudomonadati</taxon>
        <taxon>Pseudomonadota</taxon>
        <taxon>Gammaproteobacteria</taxon>
        <taxon>Lysobacterales</taxon>
        <taxon>Rhodanobacteraceae</taxon>
        <taxon>Rhodanobacter</taxon>
    </lineage>
</organism>
<dbReference type="InterPro" id="IPR014284">
    <property type="entry name" value="RNA_pol_sigma-70_dom"/>
</dbReference>
<proteinExistence type="inferred from homology"/>
<dbReference type="Pfam" id="PF08281">
    <property type="entry name" value="Sigma70_r4_2"/>
    <property type="match status" value="1"/>
</dbReference>
<evidence type="ECO:0000313" key="7">
    <source>
        <dbReference type="EMBL" id="MFC5526777.1"/>
    </source>
</evidence>
<dbReference type="PANTHER" id="PTHR43133:SF63">
    <property type="entry name" value="RNA POLYMERASE SIGMA FACTOR FECI-RELATED"/>
    <property type="match status" value="1"/>
</dbReference>
<dbReference type="InterPro" id="IPR036388">
    <property type="entry name" value="WH-like_DNA-bd_sf"/>
</dbReference>
<evidence type="ECO:0000259" key="6">
    <source>
        <dbReference type="Pfam" id="PF08281"/>
    </source>
</evidence>